<dbReference type="InterPro" id="IPR016047">
    <property type="entry name" value="M23ase_b-sheet_dom"/>
</dbReference>
<reference evidence="3" key="1">
    <citation type="journal article" date="2021" name="Nat. Microbiol.">
        <title>Cocultivation of an ultrasmall environmental parasitic bacterium with lytic ability against bacteria associated with wastewater foams.</title>
        <authorList>
            <person name="Batinovic S."/>
            <person name="Rose J.J.A."/>
            <person name="Ratcliffe J."/>
            <person name="Seviour R.J."/>
            <person name="Petrovski S."/>
        </authorList>
    </citation>
    <scope>NUCLEOTIDE SEQUENCE</scope>
    <source>
        <strain evidence="3">JR1</strain>
    </source>
</reference>
<gene>
    <name evidence="3" type="ORF">GII36_00035</name>
</gene>
<dbReference type="Gene3D" id="2.70.70.10">
    <property type="entry name" value="Glucose Permease (Domain IIA)"/>
    <property type="match status" value="1"/>
</dbReference>
<dbReference type="EMBL" id="CP045921">
    <property type="protein sequence ID" value="QHN43346.1"/>
    <property type="molecule type" value="Genomic_DNA"/>
</dbReference>
<dbReference type="PANTHER" id="PTHR21666">
    <property type="entry name" value="PEPTIDASE-RELATED"/>
    <property type="match status" value="1"/>
</dbReference>
<organism evidence="3 4">
    <name type="scientific">Candidatus Mycosynbacter amalyticus</name>
    <dbReference type="NCBI Taxonomy" id="2665156"/>
    <lineage>
        <taxon>Bacteria</taxon>
        <taxon>Candidatus Saccharimonadota</taxon>
        <taxon>Candidatus Saccharimonadota incertae sedis</taxon>
        <taxon>Candidatus Mycosynbacter</taxon>
    </lineage>
</organism>
<dbReference type="KEGG" id="mama:GII36_00035"/>
<dbReference type="PANTHER" id="PTHR21666:SF270">
    <property type="entry name" value="MUREIN HYDROLASE ACTIVATOR ENVC"/>
    <property type="match status" value="1"/>
</dbReference>
<dbReference type="Proteomes" id="UP001059824">
    <property type="component" value="Chromosome"/>
</dbReference>
<dbReference type="AlphaFoldDB" id="A0A857ML98"/>
<dbReference type="Pfam" id="PF01551">
    <property type="entry name" value="Peptidase_M23"/>
    <property type="match status" value="1"/>
</dbReference>
<evidence type="ECO:0000313" key="4">
    <source>
        <dbReference type="Proteomes" id="UP001059824"/>
    </source>
</evidence>
<evidence type="ECO:0000256" key="1">
    <source>
        <dbReference type="SAM" id="MobiDB-lite"/>
    </source>
</evidence>
<evidence type="ECO:0000313" key="3">
    <source>
        <dbReference type="EMBL" id="QHN43346.1"/>
    </source>
</evidence>
<dbReference type="InterPro" id="IPR011055">
    <property type="entry name" value="Dup_hybrid_motif"/>
</dbReference>
<dbReference type="CDD" id="cd12797">
    <property type="entry name" value="M23_peptidase"/>
    <property type="match status" value="1"/>
</dbReference>
<dbReference type="InterPro" id="IPR050570">
    <property type="entry name" value="Cell_wall_metabolism_enzyme"/>
</dbReference>
<feature type="domain" description="M23ase beta-sheet core" evidence="2">
    <location>
        <begin position="44"/>
        <end position="139"/>
    </location>
</feature>
<protein>
    <submittedName>
        <fullName evidence="3">Peptidoglycan DD-metalloendopeptidase family protein</fullName>
    </submittedName>
</protein>
<name>A0A857ML98_9BACT</name>
<proteinExistence type="predicted"/>
<feature type="region of interest" description="Disordered" evidence="1">
    <location>
        <begin position="135"/>
        <end position="164"/>
    </location>
</feature>
<evidence type="ECO:0000259" key="2">
    <source>
        <dbReference type="Pfam" id="PF01551"/>
    </source>
</evidence>
<keyword evidence="4" id="KW-1185">Reference proteome</keyword>
<dbReference type="GO" id="GO:0004222">
    <property type="term" value="F:metalloendopeptidase activity"/>
    <property type="evidence" value="ECO:0007669"/>
    <property type="project" value="TreeGrafter"/>
</dbReference>
<dbReference type="SUPFAM" id="SSF51261">
    <property type="entry name" value="Duplicated hybrid motif"/>
    <property type="match status" value="1"/>
</dbReference>
<accession>A0A857ML98</accession>
<sequence>MDGGSQEAFDGGAAGKVGLDGWAYPTVKSKTEVSSGFGMRDGTRHNGIDLAGPLGTPIYAARDGKVIAAGPANGFGNWVVIQHEVDGQRVDTVYGHMRANTILVKVGDTVKAGQPIAGIGSEGQSTGPHLHFEIWPGGRSDTNSGTGQPIDPKPYLDKASGGSG</sequence>